<keyword evidence="3" id="KW-1185">Reference proteome</keyword>
<gene>
    <name evidence="2" type="ORF">FMOSSE_LOCUS12746</name>
</gene>
<accession>A0A9N9EIC3</accession>
<evidence type="ECO:0000256" key="1">
    <source>
        <dbReference type="SAM" id="MobiDB-lite"/>
    </source>
</evidence>
<name>A0A9N9EIC3_FUNMO</name>
<comment type="caution">
    <text evidence="2">The sequence shown here is derived from an EMBL/GenBank/DDBJ whole genome shotgun (WGS) entry which is preliminary data.</text>
</comment>
<feature type="region of interest" description="Disordered" evidence="1">
    <location>
        <begin position="129"/>
        <end position="154"/>
    </location>
</feature>
<feature type="region of interest" description="Disordered" evidence="1">
    <location>
        <begin position="1"/>
        <end position="21"/>
    </location>
</feature>
<evidence type="ECO:0000313" key="2">
    <source>
        <dbReference type="EMBL" id="CAG8678221.1"/>
    </source>
</evidence>
<dbReference type="AlphaFoldDB" id="A0A9N9EIC3"/>
<reference evidence="2" key="1">
    <citation type="submission" date="2021-06" db="EMBL/GenBank/DDBJ databases">
        <authorList>
            <person name="Kallberg Y."/>
            <person name="Tangrot J."/>
            <person name="Rosling A."/>
        </authorList>
    </citation>
    <scope>NUCLEOTIDE SEQUENCE</scope>
    <source>
        <strain evidence="2">87-6 pot B 2015</strain>
    </source>
</reference>
<dbReference type="EMBL" id="CAJVPP010006433">
    <property type="protein sequence ID" value="CAG8678221.1"/>
    <property type="molecule type" value="Genomic_DNA"/>
</dbReference>
<evidence type="ECO:0000313" key="3">
    <source>
        <dbReference type="Proteomes" id="UP000789375"/>
    </source>
</evidence>
<protein>
    <submittedName>
        <fullName evidence="2">7902_t:CDS:1</fullName>
    </submittedName>
</protein>
<organism evidence="2 3">
    <name type="scientific">Funneliformis mosseae</name>
    <name type="common">Endomycorrhizal fungus</name>
    <name type="synonym">Glomus mosseae</name>
    <dbReference type="NCBI Taxonomy" id="27381"/>
    <lineage>
        <taxon>Eukaryota</taxon>
        <taxon>Fungi</taxon>
        <taxon>Fungi incertae sedis</taxon>
        <taxon>Mucoromycota</taxon>
        <taxon>Glomeromycotina</taxon>
        <taxon>Glomeromycetes</taxon>
        <taxon>Glomerales</taxon>
        <taxon>Glomeraceae</taxon>
        <taxon>Funneliformis</taxon>
    </lineage>
</organism>
<sequence length="273" mass="30739">SLKETSSNEASSATSSETVSSVTKTSDATFQSLKSNDVLTKFRNLWWTDGNIHPSANWDEASDVDWEKYTERNDMYNVHGWEWINGNVYVYELPLLPHEICIGAIEGRVRLADPQEELISLRSARTKAGNKGKEADGSFIPRRKPKVNSNGREGTNSLKPWPNLVIEVAFFETEAHLLNAVKDYWLYPGRAHDAIAVKLVRSDTIISKLKIKGQSGELIPVSPQQHVINLKRKCLFHGMPPTFQTPTSIPDPLTVDFYEVICAMLDVDELRIL</sequence>
<dbReference type="Proteomes" id="UP000789375">
    <property type="component" value="Unassembled WGS sequence"/>
</dbReference>
<feature type="non-terminal residue" evidence="2">
    <location>
        <position position="273"/>
    </location>
</feature>
<proteinExistence type="predicted"/>